<dbReference type="OrthoDB" id="2302968at2759"/>
<dbReference type="EMBL" id="CAJVPY010001546">
    <property type="protein sequence ID" value="CAG8526294.1"/>
    <property type="molecule type" value="Genomic_DNA"/>
</dbReference>
<dbReference type="AlphaFoldDB" id="A0A9N9FCM6"/>
<name>A0A9N9FCM6_9GLOM</name>
<keyword evidence="2" id="KW-1185">Reference proteome</keyword>
<reference evidence="1" key="1">
    <citation type="submission" date="2021-06" db="EMBL/GenBank/DDBJ databases">
        <authorList>
            <person name="Kallberg Y."/>
            <person name="Tangrot J."/>
            <person name="Rosling A."/>
        </authorList>
    </citation>
    <scope>NUCLEOTIDE SEQUENCE</scope>
    <source>
        <strain evidence="1">MA453B</strain>
    </source>
</reference>
<protein>
    <submittedName>
        <fullName evidence="1">15686_t:CDS:1</fullName>
    </submittedName>
</protein>
<feature type="non-terminal residue" evidence="1">
    <location>
        <position position="1"/>
    </location>
</feature>
<evidence type="ECO:0000313" key="2">
    <source>
        <dbReference type="Proteomes" id="UP000789405"/>
    </source>
</evidence>
<accession>A0A9N9FCM6</accession>
<sequence>GCNAGETGDCGATIKSAKWSPGNLEIQVVTPDSAPQAFGHFTFADDQKHGGRFLKRPVFVNCQECTTINNCQINPFTSNWTFDPSQTPQKGVWFDIWISVYWFCTKKHGKSVRCTSEDIQFRDIVR</sequence>
<comment type="caution">
    <text evidence="1">The sequence shown here is derived from an EMBL/GenBank/DDBJ whole genome shotgun (WGS) entry which is preliminary data.</text>
</comment>
<organism evidence="1 2">
    <name type="scientific">Dentiscutata erythropus</name>
    <dbReference type="NCBI Taxonomy" id="1348616"/>
    <lineage>
        <taxon>Eukaryota</taxon>
        <taxon>Fungi</taxon>
        <taxon>Fungi incertae sedis</taxon>
        <taxon>Mucoromycota</taxon>
        <taxon>Glomeromycotina</taxon>
        <taxon>Glomeromycetes</taxon>
        <taxon>Diversisporales</taxon>
        <taxon>Gigasporaceae</taxon>
        <taxon>Dentiscutata</taxon>
    </lineage>
</organism>
<proteinExistence type="predicted"/>
<gene>
    <name evidence="1" type="ORF">DERYTH_LOCUS4122</name>
</gene>
<dbReference type="Proteomes" id="UP000789405">
    <property type="component" value="Unassembled WGS sequence"/>
</dbReference>
<evidence type="ECO:0000313" key="1">
    <source>
        <dbReference type="EMBL" id="CAG8526294.1"/>
    </source>
</evidence>